<dbReference type="EMBL" id="JAUDJE010000027">
    <property type="protein sequence ID" value="MDM9561787.1"/>
    <property type="molecule type" value="Genomic_DNA"/>
</dbReference>
<protein>
    <submittedName>
        <fullName evidence="1">Uncharacterized protein</fullName>
    </submittedName>
</protein>
<sequence>MEVNYSMVGGKDVVEFRHALPFYMMKHRGFNQPQGDSLTKQAALENAAELRALLPPTAK</sequence>
<gene>
    <name evidence="1" type="ORF">QUC21_22335</name>
</gene>
<reference evidence="1" key="1">
    <citation type="submission" date="2023-06" db="EMBL/GenBank/DDBJ databases">
        <title>full genome analysis of Phenantherene degrader P3.</title>
        <authorList>
            <person name="Akbar A."/>
            <person name="Rahmeh R."/>
            <person name="Kishk M."/>
        </authorList>
    </citation>
    <scope>NUCLEOTIDE SEQUENCE</scope>
    <source>
        <strain evidence="1">P3</strain>
    </source>
</reference>
<dbReference type="Proteomes" id="UP001175604">
    <property type="component" value="Unassembled WGS sequence"/>
</dbReference>
<organism evidence="1 2">
    <name type="scientific">Bordetella petrii</name>
    <dbReference type="NCBI Taxonomy" id="94624"/>
    <lineage>
        <taxon>Bacteria</taxon>
        <taxon>Pseudomonadati</taxon>
        <taxon>Pseudomonadota</taxon>
        <taxon>Betaproteobacteria</taxon>
        <taxon>Burkholderiales</taxon>
        <taxon>Alcaligenaceae</taxon>
        <taxon>Bordetella</taxon>
    </lineage>
</organism>
<keyword evidence="2" id="KW-1185">Reference proteome</keyword>
<evidence type="ECO:0000313" key="2">
    <source>
        <dbReference type="Proteomes" id="UP001175604"/>
    </source>
</evidence>
<dbReference type="RefSeq" id="WP_289786739.1">
    <property type="nucleotide sequence ID" value="NZ_JAUDJE010000027.1"/>
</dbReference>
<comment type="caution">
    <text evidence="1">The sequence shown here is derived from an EMBL/GenBank/DDBJ whole genome shotgun (WGS) entry which is preliminary data.</text>
</comment>
<proteinExistence type="predicted"/>
<evidence type="ECO:0000313" key="1">
    <source>
        <dbReference type="EMBL" id="MDM9561787.1"/>
    </source>
</evidence>
<name>A0ABT7W9M3_9BORD</name>
<accession>A0ABT7W9M3</accession>